<feature type="transmembrane region" description="Helical" evidence="1">
    <location>
        <begin position="64"/>
        <end position="86"/>
    </location>
</feature>
<evidence type="ECO:0000313" key="3">
    <source>
        <dbReference type="Proteomes" id="UP000475862"/>
    </source>
</evidence>
<dbReference type="EMBL" id="VYZN01000018">
    <property type="protein sequence ID" value="KAE9537630.1"/>
    <property type="molecule type" value="Genomic_DNA"/>
</dbReference>
<name>A0A6G0TRM9_APHGL</name>
<gene>
    <name evidence="2" type="ORF">AGLY_006653</name>
</gene>
<comment type="caution">
    <text evidence="2">The sequence shown here is derived from an EMBL/GenBank/DDBJ whole genome shotgun (WGS) entry which is preliminary data.</text>
</comment>
<keyword evidence="1" id="KW-0812">Transmembrane</keyword>
<protein>
    <submittedName>
        <fullName evidence="2">Uncharacterized protein</fullName>
    </submittedName>
</protein>
<dbReference type="AlphaFoldDB" id="A0A6G0TRM9"/>
<dbReference type="Proteomes" id="UP000475862">
    <property type="component" value="Unassembled WGS sequence"/>
</dbReference>
<keyword evidence="3" id="KW-1185">Reference proteome</keyword>
<reference evidence="2 3" key="1">
    <citation type="submission" date="2019-08" db="EMBL/GenBank/DDBJ databases">
        <title>The genome of the soybean aphid Biotype 1, its phylome, world population structure and adaptation to the North American continent.</title>
        <authorList>
            <person name="Giordano R."/>
            <person name="Donthu R.K."/>
            <person name="Hernandez A.G."/>
            <person name="Wright C.L."/>
            <person name="Zimin A.V."/>
        </authorList>
    </citation>
    <scope>NUCLEOTIDE SEQUENCE [LARGE SCALE GENOMIC DNA]</scope>
    <source>
        <tissue evidence="2">Whole aphids</tissue>
    </source>
</reference>
<evidence type="ECO:0000313" key="2">
    <source>
        <dbReference type="EMBL" id="KAE9537630.1"/>
    </source>
</evidence>
<organism evidence="2 3">
    <name type="scientific">Aphis glycines</name>
    <name type="common">Soybean aphid</name>
    <dbReference type="NCBI Taxonomy" id="307491"/>
    <lineage>
        <taxon>Eukaryota</taxon>
        <taxon>Metazoa</taxon>
        <taxon>Ecdysozoa</taxon>
        <taxon>Arthropoda</taxon>
        <taxon>Hexapoda</taxon>
        <taxon>Insecta</taxon>
        <taxon>Pterygota</taxon>
        <taxon>Neoptera</taxon>
        <taxon>Paraneoptera</taxon>
        <taxon>Hemiptera</taxon>
        <taxon>Sternorrhyncha</taxon>
        <taxon>Aphidomorpha</taxon>
        <taxon>Aphidoidea</taxon>
        <taxon>Aphididae</taxon>
        <taxon>Aphidini</taxon>
        <taxon>Aphis</taxon>
        <taxon>Aphis</taxon>
    </lineage>
</organism>
<keyword evidence="1" id="KW-0472">Membrane</keyword>
<feature type="transmembrane region" description="Helical" evidence="1">
    <location>
        <begin position="158"/>
        <end position="178"/>
    </location>
</feature>
<keyword evidence="1" id="KW-1133">Transmembrane helix</keyword>
<evidence type="ECO:0000256" key="1">
    <source>
        <dbReference type="SAM" id="Phobius"/>
    </source>
</evidence>
<accession>A0A6G0TRM9</accession>
<feature type="transmembrane region" description="Helical" evidence="1">
    <location>
        <begin position="118"/>
        <end position="138"/>
    </location>
</feature>
<proteinExistence type="predicted"/>
<sequence length="224" mass="25922">MHCNYSKYWDCRKGICFLRSSHTAAVAVKFYCLGDGSKIVSGLILTLPPSPLLPLQCVGTFTVVYSWVLIIPVVIMTCVVGTSFHIDKRRELRKRGWSLVRAQSVLSCLLDAMDMRPFLMFSMCVKALYLLVWFKSRLKLIEESHAACERRALLWPPLIYYITIILYVVPSYDMHLILKISIGRDKWYNSLKSRIFLNYIDKVHKIKNSTLGQKFLAKSKYLKI</sequence>